<dbReference type="EMBL" id="ML977618">
    <property type="protein sequence ID" value="KAF1996969.1"/>
    <property type="molecule type" value="Genomic_DNA"/>
</dbReference>
<organism evidence="2 3">
    <name type="scientific">Amniculicola lignicola CBS 123094</name>
    <dbReference type="NCBI Taxonomy" id="1392246"/>
    <lineage>
        <taxon>Eukaryota</taxon>
        <taxon>Fungi</taxon>
        <taxon>Dikarya</taxon>
        <taxon>Ascomycota</taxon>
        <taxon>Pezizomycotina</taxon>
        <taxon>Dothideomycetes</taxon>
        <taxon>Pleosporomycetidae</taxon>
        <taxon>Pleosporales</taxon>
        <taxon>Amniculicolaceae</taxon>
        <taxon>Amniculicola</taxon>
    </lineage>
</organism>
<feature type="compositionally biased region" description="Basic and acidic residues" evidence="1">
    <location>
        <begin position="119"/>
        <end position="134"/>
    </location>
</feature>
<gene>
    <name evidence="2" type="ORF">P154DRAFT_299942</name>
</gene>
<dbReference type="Proteomes" id="UP000799779">
    <property type="component" value="Unassembled WGS sequence"/>
</dbReference>
<protein>
    <submittedName>
        <fullName evidence="2">Uncharacterized protein</fullName>
    </submittedName>
</protein>
<name>A0A6A5W891_9PLEO</name>
<feature type="region of interest" description="Disordered" evidence="1">
    <location>
        <begin position="102"/>
        <end position="134"/>
    </location>
</feature>
<keyword evidence="3" id="KW-1185">Reference proteome</keyword>
<evidence type="ECO:0000313" key="3">
    <source>
        <dbReference type="Proteomes" id="UP000799779"/>
    </source>
</evidence>
<dbReference type="AlphaFoldDB" id="A0A6A5W891"/>
<proteinExistence type="predicted"/>
<dbReference type="OrthoDB" id="3799196at2759"/>
<accession>A0A6A5W891</accession>
<reference evidence="2" key="1">
    <citation type="journal article" date="2020" name="Stud. Mycol.">
        <title>101 Dothideomycetes genomes: a test case for predicting lifestyles and emergence of pathogens.</title>
        <authorList>
            <person name="Haridas S."/>
            <person name="Albert R."/>
            <person name="Binder M."/>
            <person name="Bloem J."/>
            <person name="Labutti K."/>
            <person name="Salamov A."/>
            <person name="Andreopoulos B."/>
            <person name="Baker S."/>
            <person name="Barry K."/>
            <person name="Bills G."/>
            <person name="Bluhm B."/>
            <person name="Cannon C."/>
            <person name="Castanera R."/>
            <person name="Culley D."/>
            <person name="Daum C."/>
            <person name="Ezra D."/>
            <person name="Gonzalez J."/>
            <person name="Henrissat B."/>
            <person name="Kuo A."/>
            <person name="Liang C."/>
            <person name="Lipzen A."/>
            <person name="Lutzoni F."/>
            <person name="Magnuson J."/>
            <person name="Mondo S."/>
            <person name="Nolan M."/>
            <person name="Ohm R."/>
            <person name="Pangilinan J."/>
            <person name="Park H.-J."/>
            <person name="Ramirez L."/>
            <person name="Alfaro M."/>
            <person name="Sun H."/>
            <person name="Tritt A."/>
            <person name="Yoshinaga Y."/>
            <person name="Zwiers L.-H."/>
            <person name="Turgeon B."/>
            <person name="Goodwin S."/>
            <person name="Spatafora J."/>
            <person name="Crous P."/>
            <person name="Grigoriev I."/>
        </authorList>
    </citation>
    <scope>NUCLEOTIDE SEQUENCE</scope>
    <source>
        <strain evidence="2">CBS 123094</strain>
    </source>
</reference>
<sequence>MPPHLPTLPRNATAKEARAAAGLDFFHWEQFYEITREEAEDLLKRYPNCTWASLSYTEKEASHDRVTDRLKASKIEEVRRDILRWRMANVIRDCKTTAVRAAARAAAPSSTETQPASSEKTEKTTRPYDPVRDV</sequence>
<evidence type="ECO:0000256" key="1">
    <source>
        <dbReference type="SAM" id="MobiDB-lite"/>
    </source>
</evidence>
<evidence type="ECO:0000313" key="2">
    <source>
        <dbReference type="EMBL" id="KAF1996969.1"/>
    </source>
</evidence>
<feature type="compositionally biased region" description="Polar residues" evidence="1">
    <location>
        <begin position="108"/>
        <end position="118"/>
    </location>
</feature>